<dbReference type="RefSeq" id="WP_052670176.1">
    <property type="nucleotide sequence ID" value="NZ_LN824141.1"/>
</dbReference>
<dbReference type="KEGG" id="dtn:DTL3_0045"/>
<evidence type="ECO:0000256" key="1">
    <source>
        <dbReference type="SAM" id="Phobius"/>
    </source>
</evidence>
<evidence type="ECO:0000313" key="2">
    <source>
        <dbReference type="EMBL" id="CEP77379.1"/>
    </source>
</evidence>
<proteinExistence type="predicted"/>
<sequence>MRKIIIFTCIFLSLICIIIFSLFWQKEEIVNTEKLSKQLIKIEDVDGNNYPDFLELDAQDSYSFSYWFNSIILNIINGYITLPSNYEDCAGLIRFAYKESLKKHDQNWIKNTGYKGIVKEDVKKYNYPDIPFYGTNIFKIDKNNINPDSFSNYASARVLIEMNMDFLSKNIEVAQSGDILVFFHPEDPEFPYHVMVYFEDPVSFEEYAIYHTGPVDEFNSGEFRVVKIKNLYKADPTWMAVPENKSFMGVYRFKILNY</sequence>
<keyword evidence="1" id="KW-1133">Transmembrane helix</keyword>
<protein>
    <recommendedName>
        <fullName evidence="4">DUF1175 domain-containing protein</fullName>
    </recommendedName>
</protein>
<accession>A0A0C7P033</accession>
<keyword evidence="1" id="KW-0472">Membrane</keyword>
<dbReference type="OrthoDB" id="320761at2"/>
<dbReference type="InterPro" id="IPR009558">
    <property type="entry name" value="DUF1175"/>
</dbReference>
<dbReference type="Pfam" id="PF06672">
    <property type="entry name" value="DUF1175"/>
    <property type="match status" value="1"/>
</dbReference>
<evidence type="ECO:0008006" key="4">
    <source>
        <dbReference type="Google" id="ProtNLM"/>
    </source>
</evidence>
<dbReference type="AlphaFoldDB" id="A0A0C7P033"/>
<dbReference type="EMBL" id="LN824141">
    <property type="protein sequence ID" value="CEP77379.1"/>
    <property type="molecule type" value="Genomic_DNA"/>
</dbReference>
<reference evidence="3" key="1">
    <citation type="submission" date="2014-11" db="EMBL/GenBank/DDBJ databases">
        <authorList>
            <person name="Wibberg D."/>
        </authorList>
    </citation>
    <scope>NUCLEOTIDE SEQUENCE [LARGE SCALE GENOMIC DNA]</scope>
    <source>
        <strain evidence="3">L3</strain>
    </source>
</reference>
<evidence type="ECO:0000313" key="3">
    <source>
        <dbReference type="Proteomes" id="UP000032809"/>
    </source>
</evidence>
<dbReference type="HOGENOM" id="CLU_1076550_0_0_0"/>
<gene>
    <name evidence="2" type="ORF">DTL3_0045</name>
</gene>
<feature type="transmembrane region" description="Helical" evidence="1">
    <location>
        <begin position="5"/>
        <end position="24"/>
    </location>
</feature>
<dbReference type="Proteomes" id="UP000032809">
    <property type="component" value="Chromosome I"/>
</dbReference>
<keyword evidence="3" id="KW-1185">Reference proteome</keyword>
<name>A0A0C7P033_DEFTU</name>
<keyword evidence="1" id="KW-0812">Transmembrane</keyword>
<organism evidence="2 3">
    <name type="scientific">Defluviitoga tunisiensis</name>
    <dbReference type="NCBI Taxonomy" id="1006576"/>
    <lineage>
        <taxon>Bacteria</taxon>
        <taxon>Thermotogati</taxon>
        <taxon>Thermotogota</taxon>
        <taxon>Thermotogae</taxon>
        <taxon>Petrotogales</taxon>
        <taxon>Petrotogaceae</taxon>
        <taxon>Defluviitoga</taxon>
    </lineage>
</organism>